<evidence type="ECO:0000256" key="1">
    <source>
        <dbReference type="ARBA" id="ARBA00004141"/>
    </source>
</evidence>
<dbReference type="RefSeq" id="WP_045749166.1">
    <property type="nucleotide sequence ID" value="NZ_FUZK01000003.1"/>
</dbReference>
<feature type="transmembrane region" description="Helical" evidence="6">
    <location>
        <begin position="147"/>
        <end position="168"/>
    </location>
</feature>
<evidence type="ECO:0000256" key="3">
    <source>
        <dbReference type="ARBA" id="ARBA00022692"/>
    </source>
</evidence>
<organism evidence="7 8">
    <name type="scientific">Acholeplasma oculi</name>
    <dbReference type="NCBI Taxonomy" id="35623"/>
    <lineage>
        <taxon>Bacteria</taxon>
        <taxon>Bacillati</taxon>
        <taxon>Mycoplasmatota</taxon>
        <taxon>Mollicutes</taxon>
        <taxon>Acholeplasmatales</taxon>
        <taxon>Acholeplasmataceae</taxon>
        <taxon>Acholeplasma</taxon>
    </lineage>
</organism>
<dbReference type="GO" id="GO:0016020">
    <property type="term" value="C:membrane"/>
    <property type="evidence" value="ECO:0007669"/>
    <property type="project" value="UniProtKB-SubCell"/>
</dbReference>
<dbReference type="InterPro" id="IPR012506">
    <property type="entry name" value="TMEM86B-like"/>
</dbReference>
<dbReference type="Pfam" id="PF07947">
    <property type="entry name" value="YhhN"/>
    <property type="match status" value="1"/>
</dbReference>
<keyword evidence="4 6" id="KW-1133">Transmembrane helix</keyword>
<dbReference type="STRING" id="35623.Aocu_05680"/>
<evidence type="ECO:0000256" key="5">
    <source>
        <dbReference type="ARBA" id="ARBA00023136"/>
    </source>
</evidence>
<dbReference type="HOGENOM" id="CLU_1173432_0_0_14"/>
<evidence type="ECO:0000313" key="7">
    <source>
        <dbReference type="EMBL" id="CDR30641.1"/>
    </source>
</evidence>
<reference evidence="8" key="1">
    <citation type="submission" date="2014-05" db="EMBL/GenBank/DDBJ databases">
        <authorList>
            <person name="Kube M."/>
        </authorList>
    </citation>
    <scope>NUCLEOTIDE SEQUENCE [LARGE SCALE GENOMIC DNA]</scope>
</reference>
<evidence type="ECO:0000256" key="4">
    <source>
        <dbReference type="ARBA" id="ARBA00022989"/>
    </source>
</evidence>
<protein>
    <submittedName>
        <fullName evidence="7">YhhN-like protein</fullName>
    </submittedName>
</protein>
<feature type="transmembrane region" description="Helical" evidence="6">
    <location>
        <begin position="34"/>
        <end position="53"/>
    </location>
</feature>
<evidence type="ECO:0000256" key="6">
    <source>
        <dbReference type="SAM" id="Phobius"/>
    </source>
</evidence>
<feature type="transmembrane region" description="Helical" evidence="6">
    <location>
        <begin position="205"/>
        <end position="226"/>
    </location>
</feature>
<feature type="transmembrane region" description="Helical" evidence="6">
    <location>
        <begin position="60"/>
        <end position="80"/>
    </location>
</feature>
<feature type="transmembrane region" description="Helical" evidence="6">
    <location>
        <begin position="123"/>
        <end position="141"/>
    </location>
</feature>
<sequence>MKSLTKNGLYLPIAVVLIWLLREFYLLINLSWSNGFTLQYILIFYILAMSFQVNEKKFQAYMFVLGSIFCLLGDTFLANAMSHYINLGSMRMPLGIAGFFVGHTFWFIGTLQFKDKVSSKKSYLSFLITFTVMIVLWFLLINDNFNFLSILALVYCVALGTPLAYSIARVKLNRNYVLLTIFYSIFIFSDLLIGMHEIKGIDIPIYGFLVWFTYIIALSGITYALVSHRNKSDNLN</sequence>
<dbReference type="EMBL" id="LK028559">
    <property type="protein sequence ID" value="CDR30641.1"/>
    <property type="molecule type" value="Genomic_DNA"/>
</dbReference>
<feature type="transmembrane region" description="Helical" evidence="6">
    <location>
        <begin position="175"/>
        <end position="193"/>
    </location>
</feature>
<name>A0A061AGF2_9MOLU</name>
<proteinExistence type="inferred from homology"/>
<keyword evidence="8" id="KW-1185">Reference proteome</keyword>
<dbReference type="AlphaFoldDB" id="A0A061AGF2"/>
<comment type="similarity">
    <text evidence="2">Belongs to the TMEM86 family.</text>
</comment>
<feature type="transmembrane region" description="Helical" evidence="6">
    <location>
        <begin position="92"/>
        <end position="111"/>
    </location>
</feature>
<dbReference type="KEGG" id="aoc:Aocu_05680"/>
<gene>
    <name evidence="7" type="ORF">Aocu_05680</name>
</gene>
<keyword evidence="5 6" id="KW-0472">Membrane</keyword>
<evidence type="ECO:0000313" key="8">
    <source>
        <dbReference type="Proteomes" id="UP000032434"/>
    </source>
</evidence>
<dbReference type="InParanoid" id="A0A061AGF2"/>
<accession>A0A061AGF2</accession>
<dbReference type="Proteomes" id="UP000032434">
    <property type="component" value="Chromosome 1"/>
</dbReference>
<dbReference type="PATRIC" id="fig|35623.3.peg.568"/>
<feature type="transmembrane region" description="Helical" evidence="6">
    <location>
        <begin position="9"/>
        <end position="28"/>
    </location>
</feature>
<dbReference type="OrthoDB" id="5651790at2"/>
<keyword evidence="3 6" id="KW-0812">Transmembrane</keyword>
<comment type="subcellular location">
    <subcellularLocation>
        <location evidence="1">Membrane</location>
        <topology evidence="1">Multi-pass membrane protein</topology>
    </subcellularLocation>
</comment>
<evidence type="ECO:0000256" key="2">
    <source>
        <dbReference type="ARBA" id="ARBA00007375"/>
    </source>
</evidence>